<evidence type="ECO:0000256" key="1">
    <source>
        <dbReference type="SAM" id="SignalP"/>
    </source>
</evidence>
<feature type="signal peptide" evidence="1">
    <location>
        <begin position="1"/>
        <end position="23"/>
    </location>
</feature>
<evidence type="ECO:0000313" key="3">
    <source>
        <dbReference type="Proteomes" id="UP001158598"/>
    </source>
</evidence>
<proteinExistence type="predicted"/>
<keyword evidence="2" id="KW-0449">Lipoprotein</keyword>
<keyword evidence="1" id="KW-0732">Signal</keyword>
<dbReference type="EMBL" id="OX458332">
    <property type="protein sequence ID" value="CAI8770741.1"/>
    <property type="molecule type" value="Genomic_DNA"/>
</dbReference>
<dbReference type="PROSITE" id="PS51257">
    <property type="entry name" value="PROKAR_LIPOPROTEIN"/>
    <property type="match status" value="1"/>
</dbReference>
<accession>A0AA35UGW0</accession>
<protein>
    <submittedName>
        <fullName evidence="2">Lipoprotein</fullName>
    </submittedName>
</protein>
<dbReference type="Proteomes" id="UP001158598">
    <property type="component" value="Chromosome"/>
</dbReference>
<gene>
    <name evidence="2" type="ORF">MCNOR_1014</name>
</gene>
<reference evidence="2" key="1">
    <citation type="submission" date="2023-03" db="EMBL/GenBank/DDBJ databases">
        <authorList>
            <person name="Pearce D."/>
        </authorList>
    </citation>
    <scope>NUCLEOTIDE SEQUENCE</scope>
    <source>
        <strain evidence="2">Mc</strain>
    </source>
</reference>
<name>A0AA35UGW0_METCP</name>
<sequence length="185" mass="20091">MSRLFPPKSMTVSVFACLLGACAQHVDISYQPANLSKGSGEIRVETFEYLPAAKGDVEPNEAQQDKSGLASTFFQENVDALFTGALKKELGSSGYALSDGGSRSISGEIRRFSFDWVGMTGMKFDIVVHFTVATNGKVVYSNVLEATREARQEDHKLDAPSEPIELAMADCIGRFIRDAQKKGAL</sequence>
<evidence type="ECO:0000313" key="2">
    <source>
        <dbReference type="EMBL" id="CAI8770741.1"/>
    </source>
</evidence>
<dbReference type="AlphaFoldDB" id="A0AA35UGW0"/>
<organism evidence="2 3">
    <name type="scientific">Methylococcus capsulatus</name>
    <dbReference type="NCBI Taxonomy" id="414"/>
    <lineage>
        <taxon>Bacteria</taxon>
        <taxon>Pseudomonadati</taxon>
        <taxon>Pseudomonadota</taxon>
        <taxon>Gammaproteobacteria</taxon>
        <taxon>Methylococcales</taxon>
        <taxon>Methylococcaceae</taxon>
        <taxon>Methylococcus</taxon>
    </lineage>
</organism>
<dbReference type="RefSeq" id="WP_036246328.1">
    <property type="nucleotide sequence ID" value="NZ_OX458332.1"/>
</dbReference>
<feature type="chain" id="PRO_5041457965" evidence="1">
    <location>
        <begin position="24"/>
        <end position="185"/>
    </location>
</feature>